<evidence type="ECO:0000313" key="7">
    <source>
        <dbReference type="Proteomes" id="UP000807025"/>
    </source>
</evidence>
<dbReference type="AlphaFoldDB" id="A0A9P6AAA4"/>
<comment type="caution">
    <text evidence="6">The sequence shown here is derived from an EMBL/GenBank/DDBJ whole genome shotgun (WGS) entry which is preliminary data.</text>
</comment>
<name>A0A9P6AAA4_PLEER</name>
<feature type="compositionally biased region" description="Basic and acidic residues" evidence="4">
    <location>
        <begin position="495"/>
        <end position="511"/>
    </location>
</feature>
<dbReference type="PROSITE" id="PS01174">
    <property type="entry name" value="LIPASE_GDXG_SER"/>
    <property type="match status" value="1"/>
</dbReference>
<dbReference type="PROSITE" id="PS01173">
    <property type="entry name" value="LIPASE_GDXG_HIS"/>
    <property type="match status" value="1"/>
</dbReference>
<reference evidence="6" key="1">
    <citation type="submission" date="2020-11" db="EMBL/GenBank/DDBJ databases">
        <authorList>
            <consortium name="DOE Joint Genome Institute"/>
            <person name="Ahrendt S."/>
            <person name="Riley R."/>
            <person name="Andreopoulos W."/>
            <person name="Labutti K."/>
            <person name="Pangilinan J."/>
            <person name="Ruiz-Duenas F.J."/>
            <person name="Barrasa J.M."/>
            <person name="Sanchez-Garcia M."/>
            <person name="Camarero S."/>
            <person name="Miyauchi S."/>
            <person name="Serrano A."/>
            <person name="Linde D."/>
            <person name="Babiker R."/>
            <person name="Drula E."/>
            <person name="Ayuso-Fernandez I."/>
            <person name="Pacheco R."/>
            <person name="Padilla G."/>
            <person name="Ferreira P."/>
            <person name="Barriuso J."/>
            <person name="Kellner H."/>
            <person name="Castanera R."/>
            <person name="Alfaro M."/>
            <person name="Ramirez L."/>
            <person name="Pisabarro A.G."/>
            <person name="Kuo A."/>
            <person name="Tritt A."/>
            <person name="Lipzen A."/>
            <person name="He G."/>
            <person name="Yan M."/>
            <person name="Ng V."/>
            <person name="Cullen D."/>
            <person name="Martin F."/>
            <person name="Rosso M.-N."/>
            <person name="Henrissat B."/>
            <person name="Hibbett D."/>
            <person name="Martinez A.T."/>
            <person name="Grigoriev I.V."/>
        </authorList>
    </citation>
    <scope>NUCLEOTIDE SEQUENCE</scope>
    <source>
        <strain evidence="6">ATCC 90797</strain>
    </source>
</reference>
<dbReference type="PANTHER" id="PTHR48081">
    <property type="entry name" value="AB HYDROLASE SUPERFAMILY PROTEIN C4A8.06C"/>
    <property type="match status" value="1"/>
</dbReference>
<feature type="region of interest" description="Disordered" evidence="4">
    <location>
        <begin position="605"/>
        <end position="702"/>
    </location>
</feature>
<evidence type="ECO:0000256" key="1">
    <source>
        <dbReference type="ARBA" id="ARBA00010515"/>
    </source>
</evidence>
<dbReference type="InterPro" id="IPR029058">
    <property type="entry name" value="AB_hydrolase_fold"/>
</dbReference>
<feature type="domain" description="Alpha/beta hydrolase fold-3" evidence="5">
    <location>
        <begin position="208"/>
        <end position="415"/>
    </location>
</feature>
<keyword evidence="7" id="KW-1185">Reference proteome</keyword>
<dbReference type="OrthoDB" id="408631at2759"/>
<dbReference type="InterPro" id="IPR050300">
    <property type="entry name" value="GDXG_lipolytic_enzyme"/>
</dbReference>
<evidence type="ECO:0000256" key="3">
    <source>
        <dbReference type="PROSITE-ProRule" id="PRU10038"/>
    </source>
</evidence>
<protein>
    <recommendedName>
        <fullName evidence="5">Alpha/beta hydrolase fold-3 domain-containing protein</fullName>
    </recommendedName>
</protein>
<organism evidence="6 7">
    <name type="scientific">Pleurotus eryngii</name>
    <name type="common">Boletus of the steppes</name>
    <dbReference type="NCBI Taxonomy" id="5323"/>
    <lineage>
        <taxon>Eukaryota</taxon>
        <taxon>Fungi</taxon>
        <taxon>Dikarya</taxon>
        <taxon>Basidiomycota</taxon>
        <taxon>Agaricomycotina</taxon>
        <taxon>Agaricomycetes</taxon>
        <taxon>Agaricomycetidae</taxon>
        <taxon>Agaricales</taxon>
        <taxon>Pleurotineae</taxon>
        <taxon>Pleurotaceae</taxon>
        <taxon>Pleurotus</taxon>
    </lineage>
</organism>
<evidence type="ECO:0000259" key="5">
    <source>
        <dbReference type="Pfam" id="PF07859"/>
    </source>
</evidence>
<feature type="active site" evidence="3">
    <location>
        <position position="283"/>
    </location>
</feature>
<dbReference type="InterPro" id="IPR013094">
    <property type="entry name" value="AB_hydrolase_3"/>
</dbReference>
<dbReference type="Proteomes" id="UP000807025">
    <property type="component" value="Unassembled WGS sequence"/>
</dbReference>
<evidence type="ECO:0000256" key="4">
    <source>
        <dbReference type="SAM" id="MobiDB-lite"/>
    </source>
</evidence>
<comment type="similarity">
    <text evidence="1">Belongs to the 'GDXG' lipolytic enzyme family.</text>
</comment>
<dbReference type="PANTHER" id="PTHR48081:SF26">
    <property type="entry name" value="ALPHA_BETA HYDROLASE FOLD-3 DOMAIN-CONTAINING PROTEIN"/>
    <property type="match status" value="1"/>
</dbReference>
<dbReference type="GO" id="GO:0016787">
    <property type="term" value="F:hydrolase activity"/>
    <property type="evidence" value="ECO:0007669"/>
    <property type="project" value="UniProtKB-KW"/>
</dbReference>
<evidence type="ECO:0000313" key="6">
    <source>
        <dbReference type="EMBL" id="KAF9502241.1"/>
    </source>
</evidence>
<evidence type="ECO:0000256" key="2">
    <source>
        <dbReference type="ARBA" id="ARBA00022801"/>
    </source>
</evidence>
<accession>A0A9P6AAA4</accession>
<feature type="compositionally biased region" description="Low complexity" evidence="4">
    <location>
        <begin position="610"/>
        <end position="621"/>
    </location>
</feature>
<dbReference type="Gene3D" id="3.40.50.1820">
    <property type="entry name" value="alpha/beta hydrolase"/>
    <property type="match status" value="1"/>
</dbReference>
<dbReference type="InterPro" id="IPR033140">
    <property type="entry name" value="Lipase_GDXG_put_SER_AS"/>
</dbReference>
<dbReference type="FunFam" id="3.40.50.1820:FF:000252">
    <property type="entry name" value="Related to calmodulin-dependent protein kinase"/>
    <property type="match status" value="1"/>
</dbReference>
<sequence length="702" mass="77880">MTATIPWPFYHSTPSTAPAEPVVNKESTQASLRHYSTPGVSPPSARVDPKLKPLQRKPIRLWDVWKYGLVAVSKVTEVAMDVVSHGIWGPRRKSWGIEMTILSSIMRGAGQHSSLIDLRTLRMLMSIGGLVPLPSDALVTPVTFRVRKRCLRGILSEIDSKEDGSRELSGEWVVGRRTWLRLQAEWKASHQKSGSGDKSQKVKKERVILYIHGGAYYLSSAAAMRLISIPLSKYTDARVFSLDYRLAPESRFPGPLHDAATGYLRLVEDLHIPPENIVIAGDSAGGGLTLALLMYLRDNAYPLPAGAILISPWVDLTMSCESWESNSRYDVIPIPNPGDHLDPVSAYLGEHMERFLTHPYASPLFGDFGGLPPLLIQSGDAEVLRDEITLLAHKATLAGVNVRHELYEDAIHVFQLYPFLNASRRAFTSAREFVRKTLPDIQSRSPQMLDNKAEDVLEQEIDNENATVVRGDGVETVSGMEEVKHELEREEEIEDSSRVESSDSEEERGPKEYPSWGKSQIWSSLSSTPSSIDDLELEDAEEDLLAQLERRKNTNAVKTTSSQVPLGRTLRRRATMPTLTTLKRLSSAISYIMPDPMVASPSKLVHHTHSTSASASTSTSTKLPLSRTHTSDSLHRHGSTRSRANNLSLSMVSPPPSPSVRRFNSSHPDITSLVEQWTSSGPANRTMMYKPLSHSSSQQQHS</sequence>
<dbReference type="Pfam" id="PF07859">
    <property type="entry name" value="Abhydrolase_3"/>
    <property type="match status" value="1"/>
</dbReference>
<dbReference type="EMBL" id="MU154521">
    <property type="protein sequence ID" value="KAF9502241.1"/>
    <property type="molecule type" value="Genomic_DNA"/>
</dbReference>
<proteinExistence type="inferred from homology"/>
<keyword evidence="2" id="KW-0378">Hydrolase</keyword>
<feature type="compositionally biased region" description="Low complexity" evidence="4">
    <location>
        <begin position="519"/>
        <end position="531"/>
    </location>
</feature>
<gene>
    <name evidence="6" type="ORF">BDN71DRAFT_1437759</name>
</gene>
<dbReference type="SUPFAM" id="SSF53474">
    <property type="entry name" value="alpha/beta-Hydrolases"/>
    <property type="match status" value="1"/>
</dbReference>
<dbReference type="InterPro" id="IPR002168">
    <property type="entry name" value="Lipase_GDXG_HIS_AS"/>
</dbReference>
<feature type="region of interest" description="Disordered" evidence="4">
    <location>
        <begin position="477"/>
        <end position="531"/>
    </location>
</feature>
<feature type="compositionally biased region" description="Polar residues" evidence="4">
    <location>
        <begin position="667"/>
        <end position="683"/>
    </location>
</feature>
<feature type="compositionally biased region" description="Low complexity" evidence="4">
    <location>
        <begin position="693"/>
        <end position="702"/>
    </location>
</feature>